<name>A0A7S2C636_9STRA</name>
<evidence type="ECO:0000259" key="10">
    <source>
        <dbReference type="Pfam" id="PF00909"/>
    </source>
</evidence>
<dbReference type="GO" id="GO:0005886">
    <property type="term" value="C:plasma membrane"/>
    <property type="evidence" value="ECO:0007669"/>
    <property type="project" value="UniProtKB-SubCell"/>
</dbReference>
<sequence>MSSIDTGNTAFILVSMALVNLMTPGLAFFYGGLVRKDNVLTIMIQNFAAMGLVTIIWVAWGFSLCFGSSGGFLGDPSSFYFMHDVGGQPLPHQGEGREGEAFVDGIPGLLFVGYQGMFAVITPALMTGAFADRMRFGPYLVFIFLWVHLVYFPFCHWVWGPDGWLAANDVVDFAGGIVVHITAGFSALASVYALPSREKFEGKAVDTVPHNVPYVALGTALLWFGWFGFNAGSALSASEVAAYAALNSEISASISLFVWMLIEWKVSGKPTLVGMCVGAIAGLATITPAAGFVQPWGACIIGLLAAPFCYSCVALTIKLGLDDSLDVWGVHGMGGFLGTILIGVFADENVNGVQASWKQFGIQLGAACFCAVYSYVVGFLIIKAIGLFTTLTPNEHMVGGLDASMHGLSAYNIESSEVTKIDVESDDESGDYQNGSSCGPGELKPTLANKTSGNGDMNSTTNEAELPKTVDSQAELVAMANKHQ</sequence>
<dbReference type="PANTHER" id="PTHR43029">
    <property type="entry name" value="AMMONIUM TRANSPORTER MEP2"/>
    <property type="match status" value="1"/>
</dbReference>
<keyword evidence="7 8" id="KW-0924">Ammonia transport</keyword>
<accession>A0A7S2C636</accession>
<feature type="transmembrane region" description="Helical" evidence="8">
    <location>
        <begin position="214"/>
        <end position="235"/>
    </location>
</feature>
<dbReference type="PANTHER" id="PTHR43029:SF10">
    <property type="entry name" value="AMMONIUM TRANSPORTER MEP2"/>
    <property type="match status" value="1"/>
</dbReference>
<evidence type="ECO:0000256" key="7">
    <source>
        <dbReference type="ARBA" id="ARBA00023177"/>
    </source>
</evidence>
<evidence type="ECO:0000256" key="4">
    <source>
        <dbReference type="ARBA" id="ARBA00022692"/>
    </source>
</evidence>
<dbReference type="InterPro" id="IPR001905">
    <property type="entry name" value="Ammonium_transpt"/>
</dbReference>
<dbReference type="NCBIfam" id="TIGR00836">
    <property type="entry name" value="amt"/>
    <property type="match status" value="1"/>
</dbReference>
<keyword evidence="3 8" id="KW-0813">Transport</keyword>
<protein>
    <recommendedName>
        <fullName evidence="8">Ammonium transporter</fullName>
    </recommendedName>
</protein>
<feature type="transmembrane region" description="Helical" evidence="8">
    <location>
        <begin position="271"/>
        <end position="289"/>
    </location>
</feature>
<keyword evidence="4 8" id="KW-0812">Transmembrane</keyword>
<dbReference type="AlphaFoldDB" id="A0A7S2C636"/>
<feature type="transmembrane region" description="Helical" evidence="8">
    <location>
        <begin position="327"/>
        <end position="346"/>
    </location>
</feature>
<evidence type="ECO:0000256" key="5">
    <source>
        <dbReference type="ARBA" id="ARBA00022989"/>
    </source>
</evidence>
<dbReference type="InterPro" id="IPR024041">
    <property type="entry name" value="NH4_transpt_AmtB-like_dom"/>
</dbReference>
<evidence type="ECO:0000256" key="9">
    <source>
        <dbReference type="SAM" id="MobiDB-lite"/>
    </source>
</evidence>
<keyword evidence="5 8" id="KW-1133">Transmembrane helix</keyword>
<gene>
    <name evidence="11" type="ORF">DSPE1174_LOCUS12311</name>
</gene>
<feature type="transmembrane region" description="Helical" evidence="8">
    <location>
        <begin position="171"/>
        <end position="194"/>
    </location>
</feature>
<comment type="subcellular location">
    <subcellularLocation>
        <location evidence="8">Cell membrane</location>
        <topology evidence="8">Multi-pass membrane protein</topology>
    </subcellularLocation>
    <subcellularLocation>
        <location evidence="1">Membrane</location>
        <topology evidence="1">Multi-pass membrane protein</topology>
    </subcellularLocation>
</comment>
<feature type="domain" description="Ammonium transporter AmtB-like" evidence="10">
    <location>
        <begin position="10"/>
        <end position="411"/>
    </location>
</feature>
<dbReference type="EMBL" id="HBGS01024230">
    <property type="protein sequence ID" value="CAD9415979.1"/>
    <property type="molecule type" value="Transcribed_RNA"/>
</dbReference>
<dbReference type="GO" id="GO:0008519">
    <property type="term" value="F:ammonium channel activity"/>
    <property type="evidence" value="ECO:0007669"/>
    <property type="project" value="InterPro"/>
</dbReference>
<evidence type="ECO:0000313" key="11">
    <source>
        <dbReference type="EMBL" id="CAD9415979.1"/>
    </source>
</evidence>
<reference evidence="11" key="1">
    <citation type="submission" date="2021-01" db="EMBL/GenBank/DDBJ databases">
        <authorList>
            <person name="Corre E."/>
            <person name="Pelletier E."/>
            <person name="Niang G."/>
            <person name="Scheremetjew M."/>
            <person name="Finn R."/>
            <person name="Kale V."/>
            <person name="Holt S."/>
            <person name="Cochrane G."/>
            <person name="Meng A."/>
            <person name="Brown T."/>
            <person name="Cohen L."/>
        </authorList>
    </citation>
    <scope>NUCLEOTIDE SEQUENCE</scope>
    <source>
        <strain evidence="11">CCMP1381</strain>
    </source>
</reference>
<feature type="region of interest" description="Disordered" evidence="9">
    <location>
        <begin position="422"/>
        <end position="471"/>
    </location>
</feature>
<feature type="transmembrane region" description="Helical" evidence="8">
    <location>
        <begin position="12"/>
        <end position="34"/>
    </location>
</feature>
<comment type="similarity">
    <text evidence="2 8">Belongs to the ammonia transporter channel (TC 1.A.11.2) family.</text>
</comment>
<dbReference type="Gene3D" id="1.10.3430.10">
    <property type="entry name" value="Ammonium transporter AmtB like domains"/>
    <property type="match status" value="1"/>
</dbReference>
<dbReference type="SUPFAM" id="SSF111352">
    <property type="entry name" value="Ammonium transporter"/>
    <property type="match status" value="1"/>
</dbReference>
<evidence type="ECO:0000256" key="1">
    <source>
        <dbReference type="ARBA" id="ARBA00004141"/>
    </source>
</evidence>
<evidence type="ECO:0000256" key="3">
    <source>
        <dbReference type="ARBA" id="ARBA00022448"/>
    </source>
</evidence>
<feature type="transmembrane region" description="Helical" evidence="8">
    <location>
        <begin position="241"/>
        <end position="262"/>
    </location>
</feature>
<feature type="transmembrane region" description="Helical" evidence="8">
    <location>
        <begin position="106"/>
        <end position="127"/>
    </location>
</feature>
<keyword evidence="6 8" id="KW-0472">Membrane</keyword>
<feature type="transmembrane region" description="Helical" evidence="8">
    <location>
        <begin position="361"/>
        <end position="382"/>
    </location>
</feature>
<feature type="compositionally biased region" description="Polar residues" evidence="9">
    <location>
        <begin position="448"/>
        <end position="463"/>
    </location>
</feature>
<feature type="transmembrane region" description="Helical" evidence="8">
    <location>
        <begin position="295"/>
        <end position="315"/>
    </location>
</feature>
<proteinExistence type="inferred from homology"/>
<dbReference type="Pfam" id="PF00909">
    <property type="entry name" value="Ammonium_transp"/>
    <property type="match status" value="1"/>
</dbReference>
<dbReference type="InterPro" id="IPR029020">
    <property type="entry name" value="Ammonium/urea_transptr"/>
</dbReference>
<evidence type="ECO:0000256" key="8">
    <source>
        <dbReference type="RuleBase" id="RU362002"/>
    </source>
</evidence>
<organism evidence="11">
    <name type="scientific">Octactis speculum</name>
    <dbReference type="NCBI Taxonomy" id="3111310"/>
    <lineage>
        <taxon>Eukaryota</taxon>
        <taxon>Sar</taxon>
        <taxon>Stramenopiles</taxon>
        <taxon>Ochrophyta</taxon>
        <taxon>Dictyochophyceae</taxon>
        <taxon>Dictyochales</taxon>
        <taxon>Dictyochaceae</taxon>
        <taxon>Octactis</taxon>
    </lineage>
</organism>
<evidence type="ECO:0000256" key="2">
    <source>
        <dbReference type="ARBA" id="ARBA00005887"/>
    </source>
</evidence>
<evidence type="ECO:0000256" key="6">
    <source>
        <dbReference type="ARBA" id="ARBA00023136"/>
    </source>
</evidence>
<feature type="transmembrane region" description="Helical" evidence="8">
    <location>
        <begin position="139"/>
        <end position="159"/>
    </location>
</feature>
<feature type="transmembrane region" description="Helical" evidence="8">
    <location>
        <begin position="46"/>
        <end position="73"/>
    </location>
</feature>